<evidence type="ECO:0000313" key="2">
    <source>
        <dbReference type="EMBL" id="PKU28072.1"/>
    </source>
</evidence>
<dbReference type="Pfam" id="PF12714">
    <property type="entry name" value="TILa"/>
    <property type="match status" value="1"/>
</dbReference>
<dbReference type="EMBL" id="KZ522669">
    <property type="protein sequence ID" value="PKU28072.1"/>
    <property type="molecule type" value="Genomic_DNA"/>
</dbReference>
<dbReference type="InterPro" id="IPR001846">
    <property type="entry name" value="VWF_type-D"/>
</dbReference>
<protein>
    <submittedName>
        <fullName evidence="2">C-binding isoform x1</fullName>
    </submittedName>
</protein>
<evidence type="ECO:0000313" key="3">
    <source>
        <dbReference type="Proteomes" id="UP000233556"/>
    </source>
</evidence>
<dbReference type="PROSITE" id="PS51233">
    <property type="entry name" value="VWFD"/>
    <property type="match status" value="1"/>
</dbReference>
<gene>
    <name evidence="2" type="ORF">llap_21624</name>
</gene>
<name>A0A2I0T2S6_LIMLA</name>
<dbReference type="InterPro" id="IPR025615">
    <property type="entry name" value="TILa_dom"/>
</dbReference>
<dbReference type="AlphaFoldDB" id="A0A2I0T2S6"/>
<accession>A0A2I0T2S6</accession>
<reference evidence="3" key="1">
    <citation type="submission" date="2017-11" db="EMBL/GenBank/DDBJ databases">
        <authorList>
            <person name="Lima N.C."/>
            <person name="Parody-Merino A.M."/>
            <person name="Battley P.F."/>
            <person name="Fidler A.E."/>
            <person name="Prosdocimi F."/>
        </authorList>
    </citation>
    <scope>NUCLEOTIDE SEQUENCE [LARGE SCALE GENOMIC DNA]</scope>
</reference>
<feature type="domain" description="VWFD" evidence="1">
    <location>
        <begin position="67"/>
        <end position="156"/>
    </location>
</feature>
<proteinExistence type="predicted"/>
<reference evidence="3" key="2">
    <citation type="submission" date="2017-12" db="EMBL/GenBank/DDBJ databases">
        <title>Genome sequence of the Bar-tailed Godwit (Limosa lapponica baueri).</title>
        <authorList>
            <person name="Lima N.C.B."/>
            <person name="Parody-Merino A.M."/>
            <person name="Battley P.F."/>
            <person name="Fidler A.E."/>
            <person name="Prosdocimi F."/>
        </authorList>
    </citation>
    <scope>NUCLEOTIDE SEQUENCE [LARGE SCALE GENOMIC DNA]</scope>
</reference>
<organism evidence="2 3">
    <name type="scientific">Limosa lapponica baueri</name>
    <dbReference type="NCBI Taxonomy" id="1758121"/>
    <lineage>
        <taxon>Eukaryota</taxon>
        <taxon>Metazoa</taxon>
        <taxon>Chordata</taxon>
        <taxon>Craniata</taxon>
        <taxon>Vertebrata</taxon>
        <taxon>Euteleostomi</taxon>
        <taxon>Archelosauria</taxon>
        <taxon>Archosauria</taxon>
        <taxon>Dinosauria</taxon>
        <taxon>Saurischia</taxon>
        <taxon>Theropoda</taxon>
        <taxon>Coelurosauria</taxon>
        <taxon>Aves</taxon>
        <taxon>Neognathae</taxon>
        <taxon>Neoaves</taxon>
        <taxon>Charadriiformes</taxon>
        <taxon>Scolopacidae</taxon>
        <taxon>Limosa</taxon>
    </lineage>
</organism>
<sequence>MGNSTHTPSKKDFTFPFQAGETIFTGNCSTKCHCHPSRGLLCEATQCPPNEVCAPQNGTQRCLKAEGRCRVGPGATLTTFDGVGGGLVASGTYKVAALCDERSPNWFKVVVEVNECREDKVVAPVGLFLFFREAFITVNNHLEVWVRRGRGQPEVN</sequence>
<dbReference type="Proteomes" id="UP000233556">
    <property type="component" value="Unassembled WGS sequence"/>
</dbReference>
<dbReference type="OrthoDB" id="6236007at2759"/>
<evidence type="ECO:0000259" key="1">
    <source>
        <dbReference type="PROSITE" id="PS51233"/>
    </source>
</evidence>
<keyword evidence="3" id="KW-1185">Reference proteome</keyword>